<evidence type="ECO:0000256" key="1">
    <source>
        <dbReference type="ARBA" id="ARBA00011245"/>
    </source>
</evidence>
<name>A0AAW0NI25_9GOBI</name>
<dbReference type="Gene3D" id="3.40.50.150">
    <property type="entry name" value="Vaccinia Virus protein VP39"/>
    <property type="match status" value="1"/>
</dbReference>
<evidence type="ECO:0008006" key="7">
    <source>
        <dbReference type="Google" id="ProtNLM"/>
    </source>
</evidence>
<gene>
    <name evidence="5" type="ORF">WMY93_018169</name>
</gene>
<keyword evidence="6" id="KW-1185">Reference proteome</keyword>
<evidence type="ECO:0000256" key="3">
    <source>
        <dbReference type="ARBA" id="ARBA00022679"/>
    </source>
</evidence>
<dbReference type="AlphaFoldDB" id="A0AAW0NI25"/>
<keyword evidence="2" id="KW-0489">Methyltransferase</keyword>
<protein>
    <recommendedName>
        <fullName evidence="7">Histamine N-methyltransferase</fullName>
    </recommendedName>
</protein>
<comment type="subunit">
    <text evidence="1">Monomer.</text>
</comment>
<dbReference type="InterPro" id="IPR029063">
    <property type="entry name" value="SAM-dependent_MTases_sf"/>
</dbReference>
<evidence type="ECO:0000256" key="2">
    <source>
        <dbReference type="ARBA" id="ARBA00022603"/>
    </source>
</evidence>
<dbReference type="EMBL" id="JBBPFD010000013">
    <property type="protein sequence ID" value="KAK7901400.1"/>
    <property type="molecule type" value="Genomic_DNA"/>
</dbReference>
<organism evidence="5 6">
    <name type="scientific">Mugilogobius chulae</name>
    <name type="common">yellowstripe goby</name>
    <dbReference type="NCBI Taxonomy" id="88201"/>
    <lineage>
        <taxon>Eukaryota</taxon>
        <taxon>Metazoa</taxon>
        <taxon>Chordata</taxon>
        <taxon>Craniata</taxon>
        <taxon>Vertebrata</taxon>
        <taxon>Euteleostomi</taxon>
        <taxon>Actinopterygii</taxon>
        <taxon>Neopterygii</taxon>
        <taxon>Teleostei</taxon>
        <taxon>Neoteleostei</taxon>
        <taxon>Acanthomorphata</taxon>
        <taxon>Gobiaria</taxon>
        <taxon>Gobiiformes</taxon>
        <taxon>Gobioidei</taxon>
        <taxon>Gobiidae</taxon>
        <taxon>Gobionellinae</taxon>
        <taxon>Mugilogobius</taxon>
    </lineage>
</organism>
<dbReference type="InterPro" id="IPR016673">
    <property type="entry name" value="HHMT-like"/>
</dbReference>
<keyword evidence="3" id="KW-0808">Transferase</keyword>
<keyword evidence="4" id="KW-0949">S-adenosyl-L-methionine</keyword>
<dbReference type="Pfam" id="PF13489">
    <property type="entry name" value="Methyltransf_23"/>
    <property type="match status" value="1"/>
</dbReference>
<evidence type="ECO:0000313" key="6">
    <source>
        <dbReference type="Proteomes" id="UP001460270"/>
    </source>
</evidence>
<accession>A0AAW0NI25</accession>
<dbReference type="SUPFAM" id="SSF53335">
    <property type="entry name" value="S-adenosyl-L-methionine-dependent methyltransferases"/>
    <property type="match status" value="1"/>
</dbReference>
<dbReference type="FunFam" id="3.40.50.150:FF:000118">
    <property type="entry name" value="Histamine N-methyltransferase"/>
    <property type="match status" value="1"/>
</dbReference>
<dbReference type="Proteomes" id="UP001460270">
    <property type="component" value="Unassembled WGS sequence"/>
</dbReference>
<reference evidence="6" key="1">
    <citation type="submission" date="2024-04" db="EMBL/GenBank/DDBJ databases">
        <title>Salinicola lusitanus LLJ914,a marine bacterium isolated from the Okinawa Trough.</title>
        <authorList>
            <person name="Li J."/>
        </authorList>
    </citation>
    <scope>NUCLEOTIDE SEQUENCE [LARGE SCALE GENOMIC DNA]</scope>
</reference>
<evidence type="ECO:0000313" key="5">
    <source>
        <dbReference type="EMBL" id="KAK7901400.1"/>
    </source>
</evidence>
<dbReference type="GO" id="GO:0032259">
    <property type="term" value="P:methylation"/>
    <property type="evidence" value="ECO:0007669"/>
    <property type="project" value="UniProtKB-KW"/>
</dbReference>
<dbReference type="PROSITE" id="PS51597">
    <property type="entry name" value="SAM_HNMT"/>
    <property type="match status" value="1"/>
</dbReference>
<sequence>MASTYNPMLQNDDRYQTVLKTFWKFSTQHQVQREFIRSTLPDILASIGNGKSQMNIIGVGSGEGKLPKKCKVDVEMLSQLRLKHPGLLLENEVVEPSAQRIHKFREMVADMSDLDPVKFIWNQMTASEFEEQWRQREIKKKADFIHLFHVLYFVEDAGATISFFQSLLEKNGKLLINIVSGKSHYMNLWAIFHKELRPQKLEVPFMNSTYIKKLLDKRGVPYQSYELQCVLDITACFTEGDETGEILLDFVTHTIFFSKTASPDLKQRILRRLRDAQCSVEKDGRILFNINQEMIILEALS</sequence>
<comment type="caution">
    <text evidence="5">The sequence shown here is derived from an EMBL/GenBank/DDBJ whole genome shotgun (WGS) entry which is preliminary data.</text>
</comment>
<dbReference type="GO" id="GO:0008170">
    <property type="term" value="F:N-methyltransferase activity"/>
    <property type="evidence" value="ECO:0007669"/>
    <property type="project" value="InterPro"/>
</dbReference>
<proteinExistence type="predicted"/>
<dbReference type="PIRSF" id="PIRSF016616">
    <property type="entry name" value="HHMT"/>
    <property type="match status" value="1"/>
</dbReference>
<evidence type="ECO:0000256" key="4">
    <source>
        <dbReference type="ARBA" id="ARBA00022691"/>
    </source>
</evidence>